<sequence length="101" mass="11175">MRAEDFDELVMSVREAGRIRRGEAQASRITDFAPVDVQAIRLRLAKSQSEFARMIGVSVATLQNWEAGRRRPEGPARALLRVAAENPELVAAVLDPTSRDS</sequence>
<accession>A0A5B9WBY1</accession>
<evidence type="ECO:0000256" key="3">
    <source>
        <dbReference type="ARBA" id="ARBA00023163"/>
    </source>
</evidence>
<evidence type="ECO:0000256" key="1">
    <source>
        <dbReference type="ARBA" id="ARBA00023015"/>
    </source>
</evidence>
<dbReference type="NCBIfam" id="NF041265">
    <property type="entry name" value="NadS"/>
    <property type="match status" value="1"/>
</dbReference>
<protein>
    <submittedName>
        <fullName evidence="5">Antitoxin igA-2</fullName>
    </submittedName>
</protein>
<dbReference type="RefSeq" id="WP_148597593.1">
    <property type="nucleotide sequence ID" value="NZ_CP042997.1"/>
</dbReference>
<evidence type="ECO:0000313" key="6">
    <source>
        <dbReference type="Proteomes" id="UP000324233"/>
    </source>
</evidence>
<dbReference type="CDD" id="cd00093">
    <property type="entry name" value="HTH_XRE"/>
    <property type="match status" value="1"/>
</dbReference>
<dbReference type="GO" id="GO:0003677">
    <property type="term" value="F:DNA binding"/>
    <property type="evidence" value="ECO:0007669"/>
    <property type="project" value="UniProtKB-KW"/>
</dbReference>
<dbReference type="InterPro" id="IPR001387">
    <property type="entry name" value="Cro/C1-type_HTH"/>
</dbReference>
<keyword evidence="2" id="KW-0238">DNA-binding</keyword>
<proteinExistence type="predicted"/>
<dbReference type="KEGG" id="agv:OJF2_67140"/>
<keyword evidence="3" id="KW-0804">Transcription</keyword>
<evidence type="ECO:0000313" key="5">
    <source>
        <dbReference type="EMBL" id="QEH38116.1"/>
    </source>
</evidence>
<name>A0A5B9WBY1_9BACT</name>
<dbReference type="PROSITE" id="PS50943">
    <property type="entry name" value="HTH_CROC1"/>
    <property type="match status" value="1"/>
</dbReference>
<dbReference type="InterPro" id="IPR047761">
    <property type="entry name" value="NadS-like"/>
</dbReference>
<organism evidence="5 6">
    <name type="scientific">Aquisphaera giovannonii</name>
    <dbReference type="NCBI Taxonomy" id="406548"/>
    <lineage>
        <taxon>Bacteria</taxon>
        <taxon>Pseudomonadati</taxon>
        <taxon>Planctomycetota</taxon>
        <taxon>Planctomycetia</taxon>
        <taxon>Isosphaerales</taxon>
        <taxon>Isosphaeraceae</taxon>
        <taxon>Aquisphaera</taxon>
    </lineage>
</organism>
<keyword evidence="6" id="KW-1185">Reference proteome</keyword>
<dbReference type="SUPFAM" id="SSF47413">
    <property type="entry name" value="lambda repressor-like DNA-binding domains"/>
    <property type="match status" value="1"/>
</dbReference>
<dbReference type="InterPro" id="IPR052359">
    <property type="entry name" value="HTH-type_reg/antitoxin"/>
</dbReference>
<evidence type="ECO:0000259" key="4">
    <source>
        <dbReference type="PROSITE" id="PS50943"/>
    </source>
</evidence>
<keyword evidence="1" id="KW-0805">Transcription regulation</keyword>
<dbReference type="AlphaFoldDB" id="A0A5B9WBY1"/>
<dbReference type="Pfam" id="PF01381">
    <property type="entry name" value="HTH_3"/>
    <property type="match status" value="1"/>
</dbReference>
<dbReference type="Proteomes" id="UP000324233">
    <property type="component" value="Chromosome"/>
</dbReference>
<evidence type="ECO:0000256" key="2">
    <source>
        <dbReference type="ARBA" id="ARBA00023125"/>
    </source>
</evidence>
<dbReference type="PANTHER" id="PTHR36511:SF4">
    <property type="entry name" value="ANTITOXIN MQSA"/>
    <property type="match status" value="1"/>
</dbReference>
<dbReference type="EMBL" id="CP042997">
    <property type="protein sequence ID" value="QEH38116.1"/>
    <property type="molecule type" value="Genomic_DNA"/>
</dbReference>
<dbReference type="PANTHER" id="PTHR36511">
    <property type="entry name" value="MERR FAMILY BACTERIAL REGULATORY PROTEIN"/>
    <property type="match status" value="1"/>
</dbReference>
<reference evidence="5 6" key="1">
    <citation type="submission" date="2019-08" db="EMBL/GenBank/DDBJ databases">
        <title>Deep-cultivation of Planctomycetes and their phenomic and genomic characterization uncovers novel biology.</title>
        <authorList>
            <person name="Wiegand S."/>
            <person name="Jogler M."/>
            <person name="Boedeker C."/>
            <person name="Pinto D."/>
            <person name="Vollmers J."/>
            <person name="Rivas-Marin E."/>
            <person name="Kohn T."/>
            <person name="Peeters S.H."/>
            <person name="Heuer A."/>
            <person name="Rast P."/>
            <person name="Oberbeckmann S."/>
            <person name="Bunk B."/>
            <person name="Jeske O."/>
            <person name="Meyerdierks A."/>
            <person name="Storesund J.E."/>
            <person name="Kallscheuer N."/>
            <person name="Luecker S."/>
            <person name="Lage O.M."/>
            <person name="Pohl T."/>
            <person name="Merkel B.J."/>
            <person name="Hornburger P."/>
            <person name="Mueller R.-W."/>
            <person name="Bruemmer F."/>
            <person name="Labrenz M."/>
            <person name="Spormann A.M."/>
            <person name="Op den Camp H."/>
            <person name="Overmann J."/>
            <person name="Amann R."/>
            <person name="Jetten M.S.M."/>
            <person name="Mascher T."/>
            <person name="Medema M.H."/>
            <person name="Devos D.P."/>
            <person name="Kaster A.-K."/>
            <person name="Ovreas L."/>
            <person name="Rohde M."/>
            <person name="Galperin M.Y."/>
            <person name="Jogler C."/>
        </authorList>
    </citation>
    <scope>NUCLEOTIDE SEQUENCE [LARGE SCALE GENOMIC DNA]</scope>
    <source>
        <strain evidence="5 6">OJF2</strain>
    </source>
</reference>
<dbReference type="OrthoDB" id="9774673at2"/>
<dbReference type="SMART" id="SM00530">
    <property type="entry name" value="HTH_XRE"/>
    <property type="match status" value="1"/>
</dbReference>
<gene>
    <name evidence="5" type="primary">higA-2_2</name>
    <name evidence="5" type="ORF">OJF2_67140</name>
</gene>
<feature type="domain" description="HTH cro/C1-type" evidence="4">
    <location>
        <begin position="37"/>
        <end position="72"/>
    </location>
</feature>
<dbReference type="InterPro" id="IPR010982">
    <property type="entry name" value="Lambda_DNA-bd_dom_sf"/>
</dbReference>
<dbReference type="Gene3D" id="1.10.260.40">
    <property type="entry name" value="lambda repressor-like DNA-binding domains"/>
    <property type="match status" value="1"/>
</dbReference>